<proteinExistence type="predicted"/>
<dbReference type="EMBL" id="FQYR01000002">
    <property type="protein sequence ID" value="SHI78300.1"/>
    <property type="molecule type" value="Genomic_DNA"/>
</dbReference>
<reference evidence="1 2" key="1">
    <citation type="submission" date="2016-11" db="EMBL/GenBank/DDBJ databases">
        <authorList>
            <person name="Jaros S."/>
            <person name="Januszkiewicz K."/>
            <person name="Wedrychowicz H."/>
        </authorList>
    </citation>
    <scope>NUCLEOTIDE SEQUENCE [LARGE SCALE GENOMIC DNA]</scope>
    <source>
        <strain evidence="1 2">DSM 18772</strain>
    </source>
</reference>
<dbReference type="OrthoDB" id="9808776at2"/>
<keyword evidence="2" id="KW-1185">Reference proteome</keyword>
<gene>
    <name evidence="1" type="ORF">SAMN02745181_0875</name>
</gene>
<evidence type="ECO:0000313" key="2">
    <source>
        <dbReference type="Proteomes" id="UP000184510"/>
    </source>
</evidence>
<dbReference type="InterPro" id="IPR014923">
    <property type="entry name" value="DUF1802"/>
</dbReference>
<evidence type="ECO:0008006" key="3">
    <source>
        <dbReference type="Google" id="ProtNLM"/>
    </source>
</evidence>
<accession>A0A1M6DYU2</accession>
<organism evidence="1 2">
    <name type="scientific">Rubritalea squalenifaciens DSM 18772</name>
    <dbReference type="NCBI Taxonomy" id="1123071"/>
    <lineage>
        <taxon>Bacteria</taxon>
        <taxon>Pseudomonadati</taxon>
        <taxon>Verrucomicrobiota</taxon>
        <taxon>Verrucomicrobiia</taxon>
        <taxon>Verrucomicrobiales</taxon>
        <taxon>Rubritaleaceae</taxon>
        <taxon>Rubritalea</taxon>
    </lineage>
</organism>
<dbReference type="InParanoid" id="A0A1M6DYU2"/>
<name>A0A1M6DYU2_9BACT</name>
<dbReference type="STRING" id="1123071.SAMN02745181_0875"/>
<sequence>MAVFFKDWAVICEAIGQGEQDVILRKGGIHEGREGFSFKHEEFYLFPTLFHAQGDMVKAPWDELAPQLARGKAWELGDQVSIKYRCRVLKAETLTDWAEVQSLDSRHIWKEEIIRERFDWAGKGMSEGSIHVAYLKVEVLDEPLELHYEKSMGGCRSWLEMPL</sequence>
<dbReference type="RefSeq" id="WP_143158249.1">
    <property type="nucleotide sequence ID" value="NZ_FQYR01000002.1"/>
</dbReference>
<evidence type="ECO:0000313" key="1">
    <source>
        <dbReference type="EMBL" id="SHI78300.1"/>
    </source>
</evidence>
<protein>
    <recommendedName>
        <fullName evidence="3">DUF1802 family protein</fullName>
    </recommendedName>
</protein>
<dbReference type="Pfam" id="PF08819">
    <property type="entry name" value="DUF1802"/>
    <property type="match status" value="1"/>
</dbReference>
<dbReference type="AlphaFoldDB" id="A0A1M6DYU2"/>
<dbReference type="Proteomes" id="UP000184510">
    <property type="component" value="Unassembled WGS sequence"/>
</dbReference>